<dbReference type="SUPFAM" id="SSF53756">
    <property type="entry name" value="UDP-Glycosyltransferase/glycogen phosphorylase"/>
    <property type="match status" value="1"/>
</dbReference>
<dbReference type="CDD" id="cd03784">
    <property type="entry name" value="GT1_Gtf-like"/>
    <property type="match status" value="1"/>
</dbReference>
<evidence type="ECO:0000313" key="9">
    <source>
        <dbReference type="EMBL" id="VFU45471.1"/>
    </source>
</evidence>
<dbReference type="Gene3D" id="3.40.50.2000">
    <property type="entry name" value="Glycogen Phosphorylase B"/>
    <property type="match status" value="3"/>
</dbReference>
<name>A0A6N2MC71_SALVM</name>
<reference evidence="9" key="1">
    <citation type="submission" date="2019-03" db="EMBL/GenBank/DDBJ databases">
        <authorList>
            <person name="Mank J."/>
            <person name="Almeida P."/>
        </authorList>
    </citation>
    <scope>NUCLEOTIDE SEQUENCE</scope>
    <source>
        <strain evidence="9">78183</strain>
    </source>
</reference>
<accession>A0A6N2MC71</accession>
<sequence length="429" mass="48392">MVYESGGSSYYIASLCFPWPHSNHKSHSKTFPLLVCSNNLYRIFYSNENRTVLFMMCFIVGLLMLSTTELLFLSHTFHSFSATSPFSSLLNPVHLERLNRIYMGGEENQVHIFFFPFMAHGHLIPTIDMAKLFASRGVKATIVTTPVNAPLVSRTIQRLIQKVRESSWKSYGIVINSFYELESAYADFFKELGRKAWNIGPVSLCNREFEEKAHRGKEASIDEHECLKWLDSKEPNSVVYICFGTVANFSDSQLKEIAIALEASGQQFIWVVRKDKKARDKEEWLPEGFEKRMESKGLIIRGWAPQVMILDHESIGGFVTHCGWNSTVEGIAAGKPMVTWPVSAEQFFNEKLVTDVLKIGVAVGVQQWVTVSGDKIKSEAVEKAVTRIMIGEEAEEMRSRVEALGGMAKRAIEEDGSSYSNLNALLSKN</sequence>
<evidence type="ECO:0000256" key="1">
    <source>
        <dbReference type="ARBA" id="ARBA00004935"/>
    </source>
</evidence>
<evidence type="ECO:0000256" key="4">
    <source>
        <dbReference type="ARBA" id="ARBA00022679"/>
    </source>
</evidence>
<feature type="transmembrane region" description="Helical" evidence="8">
    <location>
        <begin position="52"/>
        <end position="73"/>
    </location>
</feature>
<dbReference type="PROSITE" id="PS00375">
    <property type="entry name" value="UDPGT"/>
    <property type="match status" value="1"/>
</dbReference>
<dbReference type="EC" id="2.4.1.-" evidence="7"/>
<organism evidence="9">
    <name type="scientific">Salix viminalis</name>
    <name type="common">Common osier</name>
    <name type="synonym">Basket willow</name>
    <dbReference type="NCBI Taxonomy" id="40686"/>
    <lineage>
        <taxon>Eukaryota</taxon>
        <taxon>Viridiplantae</taxon>
        <taxon>Streptophyta</taxon>
        <taxon>Embryophyta</taxon>
        <taxon>Tracheophyta</taxon>
        <taxon>Spermatophyta</taxon>
        <taxon>Magnoliopsida</taxon>
        <taxon>eudicotyledons</taxon>
        <taxon>Gunneridae</taxon>
        <taxon>Pentapetalae</taxon>
        <taxon>rosids</taxon>
        <taxon>fabids</taxon>
        <taxon>Malpighiales</taxon>
        <taxon>Salicaceae</taxon>
        <taxon>Saliceae</taxon>
        <taxon>Salix</taxon>
    </lineage>
</organism>
<dbReference type="FunFam" id="3.40.50.2000:FF:000047">
    <property type="entry name" value="Glycosyltransferase"/>
    <property type="match status" value="1"/>
</dbReference>
<proteinExistence type="inferred from homology"/>
<evidence type="ECO:0000256" key="6">
    <source>
        <dbReference type="RuleBase" id="RU003718"/>
    </source>
</evidence>
<keyword evidence="8" id="KW-0812">Transmembrane</keyword>
<dbReference type="AlphaFoldDB" id="A0A6N2MC71"/>
<keyword evidence="4 6" id="KW-0808">Transferase</keyword>
<dbReference type="PANTHER" id="PTHR48047:SF45">
    <property type="entry name" value="SCOPOLETIN GLUCOSYLTRANSFERASE-LIKE"/>
    <property type="match status" value="1"/>
</dbReference>
<dbReference type="UniPathway" id="UPA00009"/>
<evidence type="ECO:0000256" key="7">
    <source>
        <dbReference type="RuleBase" id="RU362057"/>
    </source>
</evidence>
<dbReference type="InterPro" id="IPR035595">
    <property type="entry name" value="UDP_glycos_trans_CS"/>
</dbReference>
<gene>
    <name evidence="9" type="ORF">SVIM_LOCUS284547</name>
</gene>
<dbReference type="InterPro" id="IPR002213">
    <property type="entry name" value="UDP_glucos_trans"/>
</dbReference>
<keyword evidence="8" id="KW-0472">Membrane</keyword>
<comment type="similarity">
    <text evidence="2 6">Belongs to the UDP-glycosyltransferase family.</text>
</comment>
<keyword evidence="8" id="KW-1133">Transmembrane helix</keyword>
<comment type="pathway">
    <text evidence="1">Pigment biosynthesis; anthocyanin biosynthesis.</text>
</comment>
<protein>
    <recommendedName>
        <fullName evidence="7">Glycosyltransferase</fullName>
        <ecNumber evidence="7">2.4.1.-</ecNumber>
    </recommendedName>
</protein>
<dbReference type="EMBL" id="CAADRP010001619">
    <property type="protein sequence ID" value="VFU45471.1"/>
    <property type="molecule type" value="Genomic_DNA"/>
</dbReference>
<dbReference type="Pfam" id="PF00201">
    <property type="entry name" value="UDPGT"/>
    <property type="match status" value="1"/>
</dbReference>
<evidence type="ECO:0000256" key="3">
    <source>
        <dbReference type="ARBA" id="ARBA00022676"/>
    </source>
</evidence>
<dbReference type="PANTHER" id="PTHR48047">
    <property type="entry name" value="GLYCOSYLTRANSFERASE"/>
    <property type="match status" value="1"/>
</dbReference>
<keyword evidence="3 6" id="KW-0328">Glycosyltransferase</keyword>
<evidence type="ECO:0000256" key="8">
    <source>
        <dbReference type="SAM" id="Phobius"/>
    </source>
</evidence>
<evidence type="ECO:0000256" key="2">
    <source>
        <dbReference type="ARBA" id="ARBA00009995"/>
    </source>
</evidence>
<dbReference type="GO" id="GO:0047213">
    <property type="term" value="F:anthocyanidin 3-O-glucosyltransferase activity"/>
    <property type="evidence" value="ECO:0007669"/>
    <property type="project" value="UniProtKB-EC"/>
</dbReference>
<comment type="catalytic activity">
    <reaction evidence="5">
        <text>an anthocyanidin + UDP-alpha-D-glucose + H(+) = an anthocyanidin 3-O-beta-D-glucoside + UDP</text>
        <dbReference type="Rhea" id="RHEA:20093"/>
        <dbReference type="ChEBI" id="CHEBI:15378"/>
        <dbReference type="ChEBI" id="CHEBI:16307"/>
        <dbReference type="ChEBI" id="CHEBI:58223"/>
        <dbReference type="ChEBI" id="CHEBI:58885"/>
        <dbReference type="ChEBI" id="CHEBI:143576"/>
        <dbReference type="EC" id="2.4.1.115"/>
    </reaction>
</comment>
<evidence type="ECO:0000256" key="5">
    <source>
        <dbReference type="ARBA" id="ARBA00047606"/>
    </source>
</evidence>
<dbReference type="GO" id="GO:0009718">
    <property type="term" value="P:anthocyanin-containing compound biosynthetic process"/>
    <property type="evidence" value="ECO:0007669"/>
    <property type="project" value="UniProtKB-UniPathway"/>
</dbReference>